<name>A0AAE8MX67_9PEZI</name>
<dbReference type="AlphaFoldDB" id="A0AAE8MX67"/>
<comment type="caution">
    <text evidence="2">The sequence shown here is derived from an EMBL/GenBank/DDBJ whole genome shotgun (WGS) entry which is preliminary data.</text>
</comment>
<gene>
    <name evidence="2" type="ORF">DNG_04994</name>
</gene>
<accession>A0AAE8MX67</accession>
<organism evidence="2 3">
    <name type="scientific">Cephalotrichum gorgonifer</name>
    <dbReference type="NCBI Taxonomy" id="2041049"/>
    <lineage>
        <taxon>Eukaryota</taxon>
        <taxon>Fungi</taxon>
        <taxon>Dikarya</taxon>
        <taxon>Ascomycota</taxon>
        <taxon>Pezizomycotina</taxon>
        <taxon>Sordariomycetes</taxon>
        <taxon>Hypocreomycetidae</taxon>
        <taxon>Microascales</taxon>
        <taxon>Microascaceae</taxon>
        <taxon>Cephalotrichum</taxon>
    </lineage>
</organism>
<evidence type="ECO:0000313" key="3">
    <source>
        <dbReference type="Proteomes" id="UP001187682"/>
    </source>
</evidence>
<feature type="region of interest" description="Disordered" evidence="1">
    <location>
        <begin position="278"/>
        <end position="298"/>
    </location>
</feature>
<sequence length="390" mass="42214">MDPVSIATIVVTTVSAVVQAVNLASELYRDHKQRKAKKASTADRPSLPGESVRLSLLLNTLMSQLGRDFGRRLDNTVKAQVLGLQPQLKSVLTDLKGLQANTESERESGGLEKYRKALDQANWLKGEVEGALNYFIQCTGSNPVETLQGPSHSPLSDRPAPFCDGAVLCQSGQADARKLAIRGANAQDSPPRQQWGFICRYCYLELPTTTPACVSFDDHRAYYKCLACYESHKHCQFATAHAFEQHMQSHPGFSFIKKGGKPEPEPEPLPAAVSEETLDKAEDDADTNGGGSLVSPLSSPYIAPRPGFISGRAHGPTPPPKVPFDSNPYPPLAELPVDNTSPTDTGVHDSYPFESARTTMYTLDSLAPQQGHAELEGGNEMLGSYQFGGS</sequence>
<dbReference type="EMBL" id="ONZQ02000006">
    <property type="protein sequence ID" value="SPO02321.1"/>
    <property type="molecule type" value="Genomic_DNA"/>
</dbReference>
<reference evidence="2" key="1">
    <citation type="submission" date="2018-03" db="EMBL/GenBank/DDBJ databases">
        <authorList>
            <person name="Guldener U."/>
        </authorList>
    </citation>
    <scope>NUCLEOTIDE SEQUENCE</scope>
</reference>
<protein>
    <submittedName>
        <fullName evidence="2">Uncharacterized protein</fullName>
    </submittedName>
</protein>
<keyword evidence="3" id="KW-1185">Reference proteome</keyword>
<evidence type="ECO:0000256" key="1">
    <source>
        <dbReference type="SAM" id="MobiDB-lite"/>
    </source>
</evidence>
<evidence type="ECO:0000313" key="2">
    <source>
        <dbReference type="EMBL" id="SPO02321.1"/>
    </source>
</evidence>
<dbReference type="Proteomes" id="UP001187682">
    <property type="component" value="Unassembled WGS sequence"/>
</dbReference>
<proteinExistence type="predicted"/>